<dbReference type="EMBL" id="NBNE01000356">
    <property type="protein sequence ID" value="OWZ20144.1"/>
    <property type="molecule type" value="Genomic_DNA"/>
</dbReference>
<sequence>MVYTPRRYFIPAAVALVAVQQASATSLYYDPVTDSGTTDEISSKFPARGAEVSDQDCSFTVEVDPTLPDITTISTVTVNYTELLANTTAPTEAVSTLVGTVVLCESTPASGADQDSYATTTTTSTSTSTTSTSQTSTTSSSEEEPNCATGWEDQSSRKLRHTPMSGRRLQEKMEQKRKLESNSNKDIAKLEAYFGSSMETTLANLPTVGVHTPSPWPGPYWPTYQDSINVIWSPGEPSAAEKYATAFGLDVTDFMDKVSKDNGIDSMSSHTVCSSDTDCSSLTDGSSCAIRTGQSSGYCIPTWYGICHAWTPAAMLEEEPNCAVTYNGVTFQPLDIKALISDVYDGATVTTVFTGTRYNGGTDSEDEYGRHTNDAYRDLNPAYFHIAATNMIGMLNATFIADVTAGSEVWNQPVRGYKVYEQTEMTLEEAAQTFYGLEEYPFNAAAKSIVYCKTRLSWIFETYTDGGLVSSGQVDSYTTGAYYYYLLEMDDSGKIIGGEWVYDSDDDHPDFIWFPKAKPSADTVTSIGLSYADVTMLLEKSVACDGSSSGSVSAASSTSGSESSPLSNSASTAGSTAFSSLPGSASAGSAPFTSSGGSNTDENAATVAPVTEGPFATDAPVSTVTNTDTTTAPSSATAAPSSNQGSNNYWNNQGNNYWNGHWGDNSNQNGQHSWFNWW</sequence>
<keyword evidence="4" id="KW-1185">Reference proteome</keyword>
<dbReference type="Pfam" id="PF16683">
    <property type="entry name" value="TGase_elicitor"/>
    <property type="match status" value="1"/>
</dbReference>
<protein>
    <submittedName>
        <fullName evidence="3">Transglutaminase elicitor</fullName>
    </submittedName>
</protein>
<proteinExistence type="predicted"/>
<dbReference type="AlphaFoldDB" id="A0A225WR84"/>
<dbReference type="OrthoDB" id="10249031at2759"/>
<organism evidence="3 4">
    <name type="scientific">Phytophthora megakarya</name>
    <dbReference type="NCBI Taxonomy" id="4795"/>
    <lineage>
        <taxon>Eukaryota</taxon>
        <taxon>Sar</taxon>
        <taxon>Stramenopiles</taxon>
        <taxon>Oomycota</taxon>
        <taxon>Peronosporomycetes</taxon>
        <taxon>Peronosporales</taxon>
        <taxon>Peronosporaceae</taxon>
        <taxon>Phytophthora</taxon>
    </lineage>
</organism>
<gene>
    <name evidence="3" type="ORF">PHMEG_0005484</name>
</gene>
<name>A0A225WR84_9STRA</name>
<accession>A0A225WR84</accession>
<evidence type="ECO:0000256" key="1">
    <source>
        <dbReference type="SAM" id="MobiDB-lite"/>
    </source>
</evidence>
<feature type="region of interest" description="Disordered" evidence="1">
    <location>
        <begin position="546"/>
        <end position="580"/>
    </location>
</feature>
<feature type="compositionally biased region" description="Low complexity" evidence="1">
    <location>
        <begin position="119"/>
        <end position="140"/>
    </location>
</feature>
<feature type="compositionally biased region" description="Basic and acidic residues" evidence="1">
    <location>
        <begin position="168"/>
        <end position="180"/>
    </location>
</feature>
<feature type="region of interest" description="Disordered" evidence="1">
    <location>
        <begin position="109"/>
        <end position="182"/>
    </location>
</feature>
<evidence type="ECO:0000313" key="3">
    <source>
        <dbReference type="EMBL" id="OWZ20144.1"/>
    </source>
</evidence>
<feature type="region of interest" description="Disordered" evidence="1">
    <location>
        <begin position="612"/>
        <end position="652"/>
    </location>
</feature>
<dbReference type="Proteomes" id="UP000198211">
    <property type="component" value="Unassembled WGS sequence"/>
</dbReference>
<dbReference type="Gene3D" id="3.30.40.240">
    <property type="entry name" value="Transglutaminase elicitor, body domain"/>
    <property type="match status" value="1"/>
</dbReference>
<keyword evidence="2" id="KW-0732">Signal</keyword>
<evidence type="ECO:0000256" key="2">
    <source>
        <dbReference type="SAM" id="SignalP"/>
    </source>
</evidence>
<feature type="signal peptide" evidence="2">
    <location>
        <begin position="1"/>
        <end position="24"/>
    </location>
</feature>
<comment type="caution">
    <text evidence="3">The sequence shown here is derived from an EMBL/GenBank/DDBJ whole genome shotgun (WGS) entry which is preliminary data.</text>
</comment>
<dbReference type="GO" id="GO:0016755">
    <property type="term" value="F:aminoacyltransferase activity"/>
    <property type="evidence" value="ECO:0007669"/>
    <property type="project" value="InterPro"/>
</dbReference>
<dbReference type="InterPro" id="IPR032048">
    <property type="entry name" value="TGase_elicitor"/>
</dbReference>
<reference evidence="4" key="1">
    <citation type="submission" date="2017-03" db="EMBL/GenBank/DDBJ databases">
        <title>Phytopthora megakarya and P. palmivora, two closely related causual agents of cacao black pod achieved similar genome size and gene model numbers by different mechanisms.</title>
        <authorList>
            <person name="Ali S."/>
            <person name="Shao J."/>
            <person name="Larry D.J."/>
            <person name="Kronmiller B."/>
            <person name="Shen D."/>
            <person name="Strem M.D."/>
            <person name="Melnick R.L."/>
            <person name="Guiltinan M.J."/>
            <person name="Tyler B.M."/>
            <person name="Meinhardt L.W."/>
            <person name="Bailey B.A."/>
        </authorList>
    </citation>
    <scope>NUCLEOTIDE SEQUENCE [LARGE SCALE GENOMIC DNA]</scope>
    <source>
        <strain evidence="4">zdho120</strain>
    </source>
</reference>
<feature type="chain" id="PRO_5012240187" evidence="2">
    <location>
        <begin position="25"/>
        <end position="678"/>
    </location>
</feature>
<dbReference type="STRING" id="4795.A0A225WR84"/>
<feature type="compositionally biased region" description="Low complexity" evidence="1">
    <location>
        <begin position="619"/>
        <end position="652"/>
    </location>
</feature>
<evidence type="ECO:0000313" key="4">
    <source>
        <dbReference type="Proteomes" id="UP000198211"/>
    </source>
</evidence>